<sequence>MRAHPGDRQGDVDRGAADEVVHRHRPGVADEVLGPVLGDGRLADPDAGDSAVVAGGPQGLVSQQGRIVGAFCRRVECGRRIGVAQCTQVPLGDLPGRGPVGRQPSVVLLRPEIAPEEERCPDDEHQGYRNTDQHSWPVPSSVGRGP</sequence>
<feature type="compositionally biased region" description="Basic and acidic residues" evidence="1">
    <location>
        <begin position="116"/>
        <end position="127"/>
    </location>
</feature>
<protein>
    <submittedName>
        <fullName evidence="2">Uncharacterized protein</fullName>
    </submittedName>
</protein>
<evidence type="ECO:0000256" key="1">
    <source>
        <dbReference type="SAM" id="MobiDB-lite"/>
    </source>
</evidence>
<reference evidence="2" key="1">
    <citation type="submission" date="2019-08" db="EMBL/GenBank/DDBJ databases">
        <authorList>
            <person name="Kucharzyk K."/>
            <person name="Murdoch R.W."/>
            <person name="Higgins S."/>
            <person name="Loffler F."/>
        </authorList>
    </citation>
    <scope>NUCLEOTIDE SEQUENCE</scope>
</reference>
<evidence type="ECO:0000313" key="2">
    <source>
        <dbReference type="EMBL" id="MPN12949.1"/>
    </source>
</evidence>
<gene>
    <name evidence="2" type="ORF">SDC9_160269</name>
</gene>
<dbReference type="AlphaFoldDB" id="A0A645FHX9"/>
<comment type="caution">
    <text evidence="2">The sequence shown here is derived from an EMBL/GenBank/DDBJ whole genome shotgun (WGS) entry which is preliminary data.</text>
</comment>
<dbReference type="EMBL" id="VSSQ01059378">
    <property type="protein sequence ID" value="MPN12949.1"/>
    <property type="molecule type" value="Genomic_DNA"/>
</dbReference>
<organism evidence="2">
    <name type="scientific">bioreactor metagenome</name>
    <dbReference type="NCBI Taxonomy" id="1076179"/>
    <lineage>
        <taxon>unclassified sequences</taxon>
        <taxon>metagenomes</taxon>
        <taxon>ecological metagenomes</taxon>
    </lineage>
</organism>
<accession>A0A645FHX9</accession>
<name>A0A645FHX9_9ZZZZ</name>
<proteinExistence type="predicted"/>
<feature type="region of interest" description="Disordered" evidence="1">
    <location>
        <begin position="110"/>
        <end position="146"/>
    </location>
</feature>